<organism evidence="1 2">
    <name type="scientific">Romanomermis culicivorax</name>
    <name type="common">Nematode worm</name>
    <dbReference type="NCBI Taxonomy" id="13658"/>
    <lineage>
        <taxon>Eukaryota</taxon>
        <taxon>Metazoa</taxon>
        <taxon>Ecdysozoa</taxon>
        <taxon>Nematoda</taxon>
        <taxon>Enoplea</taxon>
        <taxon>Dorylaimia</taxon>
        <taxon>Mermithida</taxon>
        <taxon>Mermithoidea</taxon>
        <taxon>Mermithidae</taxon>
        <taxon>Romanomermis</taxon>
    </lineage>
</organism>
<proteinExistence type="predicted"/>
<accession>A0A915KBE9</accession>
<dbReference type="AlphaFoldDB" id="A0A915KBE9"/>
<dbReference type="WBParaSite" id="nRc.2.0.1.t36103-RA">
    <property type="protein sequence ID" value="nRc.2.0.1.t36103-RA"/>
    <property type="gene ID" value="nRc.2.0.1.g36103"/>
</dbReference>
<evidence type="ECO:0000313" key="2">
    <source>
        <dbReference type="WBParaSite" id="nRc.2.0.1.t36103-RA"/>
    </source>
</evidence>
<reference evidence="2" key="1">
    <citation type="submission" date="2022-11" db="UniProtKB">
        <authorList>
            <consortium name="WormBaseParasite"/>
        </authorList>
    </citation>
    <scope>IDENTIFICATION</scope>
</reference>
<sequence length="138" mass="15029">MIDLIIQRKMSPKRTLFSQKELTGIIGPPTDRIAGMVDPPGNKLEKIFGSPRGPAVIGCGISPFCLRPSNNLFNSGGNCVLVDGVQAITQKETAMVNNDKGGEEIQDTSFTFVNFKKLNFDQFVFFGPTNAFPTAVIF</sequence>
<name>A0A915KBE9_ROMCU</name>
<dbReference type="Proteomes" id="UP000887565">
    <property type="component" value="Unplaced"/>
</dbReference>
<protein>
    <submittedName>
        <fullName evidence="2">Uncharacterized protein</fullName>
    </submittedName>
</protein>
<keyword evidence="1" id="KW-1185">Reference proteome</keyword>
<evidence type="ECO:0000313" key="1">
    <source>
        <dbReference type="Proteomes" id="UP000887565"/>
    </source>
</evidence>